<keyword evidence="2 5" id="KW-0808">Transferase</keyword>
<dbReference type="Gene3D" id="3.40.50.2000">
    <property type="entry name" value="Glycogen Phosphorylase B"/>
    <property type="match status" value="1"/>
</dbReference>
<dbReference type="EC" id="2.4.-.-" evidence="5"/>
<dbReference type="InterPro" id="IPR001296">
    <property type="entry name" value="Glyco_trans_1"/>
</dbReference>
<feature type="domain" description="Glycosyltransferase subfamily 4-like N-terminal" evidence="4">
    <location>
        <begin position="44"/>
        <end position="172"/>
    </location>
</feature>
<name>A0ABU7SNT9_9ACTN</name>
<dbReference type="GO" id="GO:0016757">
    <property type="term" value="F:glycosyltransferase activity"/>
    <property type="evidence" value="ECO:0007669"/>
    <property type="project" value="UniProtKB-KW"/>
</dbReference>
<evidence type="ECO:0000259" key="3">
    <source>
        <dbReference type="Pfam" id="PF00534"/>
    </source>
</evidence>
<evidence type="ECO:0000256" key="1">
    <source>
        <dbReference type="ARBA" id="ARBA00022676"/>
    </source>
</evidence>
<evidence type="ECO:0000313" key="6">
    <source>
        <dbReference type="Proteomes" id="UP001339911"/>
    </source>
</evidence>
<feature type="domain" description="Glycosyl transferase family 1" evidence="3">
    <location>
        <begin position="249"/>
        <end position="325"/>
    </location>
</feature>
<dbReference type="PANTHER" id="PTHR46401">
    <property type="entry name" value="GLYCOSYLTRANSFERASE WBBK-RELATED"/>
    <property type="match status" value="1"/>
</dbReference>
<dbReference type="RefSeq" id="WP_331211521.1">
    <property type="nucleotide sequence ID" value="NZ_JAZGQL010000036.1"/>
</dbReference>
<accession>A0ABU7SNT9</accession>
<evidence type="ECO:0000313" key="5">
    <source>
        <dbReference type="EMBL" id="MEE6311633.1"/>
    </source>
</evidence>
<keyword evidence="6" id="KW-1185">Reference proteome</keyword>
<reference evidence="5 6" key="1">
    <citation type="submission" date="2024-01" db="EMBL/GenBank/DDBJ databases">
        <title>Genome insights into Plantactinospora veratri sp. nov.</title>
        <authorList>
            <person name="Wang L."/>
        </authorList>
    </citation>
    <scope>NUCLEOTIDE SEQUENCE [LARGE SCALE GENOMIC DNA]</scope>
    <source>
        <strain evidence="5 6">NEAU-FHS4</strain>
    </source>
</reference>
<dbReference type="EMBL" id="JAZGQL010000036">
    <property type="protein sequence ID" value="MEE6311633.1"/>
    <property type="molecule type" value="Genomic_DNA"/>
</dbReference>
<dbReference type="Proteomes" id="UP001339911">
    <property type="component" value="Unassembled WGS sequence"/>
</dbReference>
<gene>
    <name evidence="5" type="ORF">V1634_32890</name>
</gene>
<proteinExistence type="predicted"/>
<dbReference type="Pfam" id="PF00534">
    <property type="entry name" value="Glycos_transf_1"/>
    <property type="match status" value="1"/>
</dbReference>
<organism evidence="5 6">
    <name type="scientific">Plantactinospora veratri</name>
    <dbReference type="NCBI Taxonomy" id="1436122"/>
    <lineage>
        <taxon>Bacteria</taxon>
        <taxon>Bacillati</taxon>
        <taxon>Actinomycetota</taxon>
        <taxon>Actinomycetes</taxon>
        <taxon>Micromonosporales</taxon>
        <taxon>Micromonosporaceae</taxon>
        <taxon>Plantactinospora</taxon>
    </lineage>
</organism>
<dbReference type="PANTHER" id="PTHR46401:SF2">
    <property type="entry name" value="GLYCOSYLTRANSFERASE WBBK-RELATED"/>
    <property type="match status" value="1"/>
</dbReference>
<keyword evidence="1 5" id="KW-0328">Glycosyltransferase</keyword>
<sequence>MTATTGSAVPAGAHDADGLARPADLGDVVLDAAGGDRGGAARWRGELDAYLAGVPVRPRVIGRGRRISPGWLLRRERLVRGARLVVAPNNVSFGYAGHERRVLLRNALHFLHPAEEYLLGRLPRAFRAQIPMVRLLARRADLVVVPCGAMADRVVRHVPAVRDRIAVRPHPVTPVDAWAPDDRSWLLVPVVAAGYKNLVPQLRMLLDTVGRGGPAGRGGAAAGHGIEVRVTARPGDLPPDVTAHPALRAIGVVPHDQLLSFWRRATAVYYPCTLESFGYPLAEARASGIPIIAPETAQAREIAGPALLGYQPDDPGSLAAAVARIREPVVADPAPFDRAGYFDWLLGAEPGRSSGRGGR</sequence>
<protein>
    <submittedName>
        <fullName evidence="5">Glycosyltransferase</fullName>
        <ecNumber evidence="5">2.4.-.-</ecNumber>
    </submittedName>
</protein>
<dbReference type="Pfam" id="PF13439">
    <property type="entry name" value="Glyco_transf_4"/>
    <property type="match status" value="1"/>
</dbReference>
<evidence type="ECO:0000259" key="4">
    <source>
        <dbReference type="Pfam" id="PF13439"/>
    </source>
</evidence>
<evidence type="ECO:0000256" key="2">
    <source>
        <dbReference type="ARBA" id="ARBA00022679"/>
    </source>
</evidence>
<dbReference type="SUPFAM" id="SSF53756">
    <property type="entry name" value="UDP-Glycosyltransferase/glycogen phosphorylase"/>
    <property type="match status" value="1"/>
</dbReference>
<comment type="caution">
    <text evidence="5">The sequence shown here is derived from an EMBL/GenBank/DDBJ whole genome shotgun (WGS) entry which is preliminary data.</text>
</comment>
<dbReference type="InterPro" id="IPR028098">
    <property type="entry name" value="Glyco_trans_4-like_N"/>
</dbReference>